<sequence length="103" mass="11026">MSDGGGTEEGTGTMEVSAVQTVADTSVLQKHIRKLVPLLLEDGGEAPASLETALEEKSAVEQMRKFLSDPQIHTVLVERSALKGTIKRILLEENVSKLAVLLA</sequence>
<dbReference type="Proteomes" id="UP001482620">
    <property type="component" value="Unassembled WGS sequence"/>
</dbReference>
<name>A0ABV0VLD3_9TELE</name>
<gene>
    <name evidence="1" type="primary">DYNC1H1_3</name>
    <name evidence="1" type="ORF">ILYODFUR_035711</name>
</gene>
<keyword evidence="2" id="KW-1185">Reference proteome</keyword>
<accession>A0ABV0VLD3</accession>
<protein>
    <submittedName>
        <fullName evidence="1">Cytoplasmic dynein 1 heavy chain 1</fullName>
    </submittedName>
</protein>
<evidence type="ECO:0000313" key="2">
    <source>
        <dbReference type="Proteomes" id="UP001482620"/>
    </source>
</evidence>
<evidence type="ECO:0000313" key="1">
    <source>
        <dbReference type="EMBL" id="MEQ2257532.1"/>
    </source>
</evidence>
<comment type="caution">
    <text evidence="1">The sequence shown here is derived from an EMBL/GenBank/DDBJ whole genome shotgun (WGS) entry which is preliminary data.</text>
</comment>
<proteinExistence type="predicted"/>
<dbReference type="EMBL" id="JAHRIQ010111192">
    <property type="protein sequence ID" value="MEQ2257532.1"/>
    <property type="molecule type" value="Genomic_DNA"/>
</dbReference>
<organism evidence="1 2">
    <name type="scientific">Ilyodon furcidens</name>
    <name type="common">goldbreast splitfin</name>
    <dbReference type="NCBI Taxonomy" id="33524"/>
    <lineage>
        <taxon>Eukaryota</taxon>
        <taxon>Metazoa</taxon>
        <taxon>Chordata</taxon>
        <taxon>Craniata</taxon>
        <taxon>Vertebrata</taxon>
        <taxon>Euteleostomi</taxon>
        <taxon>Actinopterygii</taxon>
        <taxon>Neopterygii</taxon>
        <taxon>Teleostei</taxon>
        <taxon>Neoteleostei</taxon>
        <taxon>Acanthomorphata</taxon>
        <taxon>Ovalentaria</taxon>
        <taxon>Atherinomorphae</taxon>
        <taxon>Cyprinodontiformes</taxon>
        <taxon>Goodeidae</taxon>
        <taxon>Ilyodon</taxon>
    </lineage>
</organism>
<reference evidence="1 2" key="1">
    <citation type="submission" date="2021-06" db="EMBL/GenBank/DDBJ databases">
        <authorList>
            <person name="Palmer J.M."/>
        </authorList>
    </citation>
    <scope>NUCLEOTIDE SEQUENCE [LARGE SCALE GENOMIC DNA]</scope>
    <source>
        <strain evidence="2">if_2019</strain>
        <tissue evidence="1">Muscle</tissue>
    </source>
</reference>